<sequence length="190" mass="21756">MNAKNRFLFTIIILICFGGYYLFSYVKAYNISNNNESIQASLTGWMNRGVNNEVSDEENLNLLKFVQIDSSTSYIALYHLDNKYVGYAHFIKGINGKFKLDESGHKTGEVNYRDIKTNKGVYGVLVGRNVEKNIDNITTKLINEEYSYTTSVSNEAFFVKYNKIPSQFKKTFPAEITLFDENNEIISKAN</sequence>
<protein>
    <submittedName>
        <fullName evidence="2">Uncharacterized protein</fullName>
    </submittedName>
</protein>
<organism evidence="2 3">
    <name type="scientific">Cohnella abietis</name>
    <dbReference type="NCBI Taxonomy" id="2507935"/>
    <lineage>
        <taxon>Bacteria</taxon>
        <taxon>Bacillati</taxon>
        <taxon>Bacillota</taxon>
        <taxon>Bacilli</taxon>
        <taxon>Bacillales</taxon>
        <taxon>Paenibacillaceae</taxon>
        <taxon>Cohnella</taxon>
    </lineage>
</organism>
<gene>
    <name evidence="2" type="ORF">KCTCHS21_24940</name>
</gene>
<dbReference type="KEGG" id="cohn:KCTCHS21_24940"/>
<keyword evidence="3" id="KW-1185">Reference proteome</keyword>
<keyword evidence="1" id="KW-0812">Transmembrane</keyword>
<dbReference type="RefSeq" id="WP_130608260.1">
    <property type="nucleotide sequence ID" value="NZ_AP019400.1"/>
</dbReference>
<evidence type="ECO:0000313" key="3">
    <source>
        <dbReference type="Proteomes" id="UP000289856"/>
    </source>
</evidence>
<dbReference type="Proteomes" id="UP000289856">
    <property type="component" value="Chromosome"/>
</dbReference>
<feature type="transmembrane region" description="Helical" evidence="1">
    <location>
        <begin position="7"/>
        <end position="26"/>
    </location>
</feature>
<proteinExistence type="predicted"/>
<reference evidence="2 3" key="1">
    <citation type="submission" date="2019-01" db="EMBL/GenBank/DDBJ databases">
        <title>Complete genome sequence of Cohnella hallensis HS21 isolated from Korean fir (Abies koreana) rhizospheric soil.</title>
        <authorList>
            <person name="Jiang L."/>
            <person name="Kang S.W."/>
            <person name="Kim S."/>
            <person name="Jung J."/>
            <person name="Kim C.Y."/>
            <person name="Kim D.H."/>
            <person name="Kim S.W."/>
            <person name="Lee J."/>
        </authorList>
    </citation>
    <scope>NUCLEOTIDE SEQUENCE [LARGE SCALE GENOMIC DNA]</scope>
    <source>
        <strain evidence="2 3">HS21</strain>
    </source>
</reference>
<evidence type="ECO:0000256" key="1">
    <source>
        <dbReference type="SAM" id="Phobius"/>
    </source>
</evidence>
<evidence type="ECO:0000313" key="2">
    <source>
        <dbReference type="EMBL" id="BBI33095.1"/>
    </source>
</evidence>
<keyword evidence="1" id="KW-1133">Transmembrane helix</keyword>
<dbReference type="AlphaFoldDB" id="A0A3T1D543"/>
<name>A0A3T1D543_9BACL</name>
<dbReference type="EMBL" id="AP019400">
    <property type="protein sequence ID" value="BBI33095.1"/>
    <property type="molecule type" value="Genomic_DNA"/>
</dbReference>
<dbReference type="OrthoDB" id="2678556at2"/>
<accession>A0A3T1D543</accession>
<keyword evidence="1" id="KW-0472">Membrane</keyword>